<evidence type="ECO:0000256" key="7">
    <source>
        <dbReference type="ARBA" id="ARBA00022729"/>
    </source>
</evidence>
<dbReference type="Gene3D" id="2.60.410.10">
    <property type="entry name" value="D-Ala-D-Ala carboxypeptidase, C-terminal domain"/>
    <property type="match status" value="1"/>
</dbReference>
<evidence type="ECO:0000256" key="9">
    <source>
        <dbReference type="ARBA" id="ARBA00022960"/>
    </source>
</evidence>
<dbReference type="InterPro" id="IPR012338">
    <property type="entry name" value="Beta-lactam/transpept-like"/>
</dbReference>
<evidence type="ECO:0000256" key="5">
    <source>
        <dbReference type="ARBA" id="ARBA00022645"/>
    </source>
</evidence>
<comment type="pathway">
    <text evidence="2">Cell wall biogenesis; peptidoglycan biosynthesis.</text>
</comment>
<evidence type="ECO:0000259" key="15">
    <source>
        <dbReference type="SMART" id="SM00936"/>
    </source>
</evidence>
<dbReference type="InterPro" id="IPR001967">
    <property type="entry name" value="Peptidase_S11_N"/>
</dbReference>
<keyword evidence="8 16" id="KW-0378">Hydrolase</keyword>
<proteinExistence type="inferred from homology"/>
<dbReference type="SUPFAM" id="SSF69189">
    <property type="entry name" value="Penicillin-binding protein associated domain"/>
    <property type="match status" value="1"/>
</dbReference>
<evidence type="ECO:0000256" key="8">
    <source>
        <dbReference type="ARBA" id="ARBA00022801"/>
    </source>
</evidence>
<feature type="domain" description="Peptidase S11 D-Ala-D-Ala carboxypeptidase A C-terminal" evidence="15">
    <location>
        <begin position="286"/>
        <end position="376"/>
    </location>
</feature>
<dbReference type="Pfam" id="PF07943">
    <property type="entry name" value="PBP5_C"/>
    <property type="match status" value="1"/>
</dbReference>
<evidence type="ECO:0000256" key="11">
    <source>
        <dbReference type="ARBA" id="ARBA00023316"/>
    </source>
</evidence>
<dbReference type="PRINTS" id="PR00725">
    <property type="entry name" value="DADACBPTASE1"/>
</dbReference>
<comment type="similarity">
    <text evidence="3 13">Belongs to the peptidase S11 family.</text>
</comment>
<protein>
    <recommendedName>
        <fullName evidence="4">serine-type D-Ala-D-Ala carboxypeptidase</fullName>
        <ecNumber evidence="4">3.4.16.4</ecNumber>
    </recommendedName>
</protein>
<keyword evidence="5 16" id="KW-0121">Carboxypeptidase</keyword>
<comment type="catalytic activity">
    <reaction evidence="12">
        <text>Preferential cleavage: (Ac)2-L-Lys-D-Ala-|-D-Ala. Also transpeptidation of peptidyl-alanyl moieties that are N-acyl substituents of D-alanine.</text>
        <dbReference type="EC" id="3.4.16.4"/>
    </reaction>
</comment>
<evidence type="ECO:0000256" key="4">
    <source>
        <dbReference type="ARBA" id="ARBA00012448"/>
    </source>
</evidence>
<dbReference type="EMBL" id="NRSH01000025">
    <property type="protein sequence ID" value="MBK1726140.1"/>
    <property type="molecule type" value="Genomic_DNA"/>
</dbReference>
<keyword evidence="11" id="KW-0961">Cell wall biogenesis/degradation</keyword>
<evidence type="ECO:0000256" key="12">
    <source>
        <dbReference type="ARBA" id="ARBA00034000"/>
    </source>
</evidence>
<feature type="signal peptide" evidence="14">
    <location>
        <begin position="1"/>
        <end position="27"/>
    </location>
</feature>
<organism evidence="16 17">
    <name type="scientific">Halorhodospira neutriphila</name>
    <dbReference type="NCBI Taxonomy" id="168379"/>
    <lineage>
        <taxon>Bacteria</taxon>
        <taxon>Pseudomonadati</taxon>
        <taxon>Pseudomonadota</taxon>
        <taxon>Gammaproteobacteria</taxon>
        <taxon>Chromatiales</taxon>
        <taxon>Ectothiorhodospiraceae</taxon>
        <taxon>Halorhodospira</taxon>
    </lineage>
</organism>
<keyword evidence="7 14" id="KW-0732">Signal</keyword>
<dbReference type="SMART" id="SM00936">
    <property type="entry name" value="PBP5_C"/>
    <property type="match status" value="1"/>
</dbReference>
<dbReference type="Pfam" id="PF00768">
    <property type="entry name" value="Peptidase_S11"/>
    <property type="match status" value="1"/>
</dbReference>
<dbReference type="Gene3D" id="3.40.710.10">
    <property type="entry name" value="DD-peptidase/beta-lactamase superfamily"/>
    <property type="match status" value="1"/>
</dbReference>
<dbReference type="EC" id="3.4.16.4" evidence="4"/>
<dbReference type="PANTHER" id="PTHR21581">
    <property type="entry name" value="D-ALANYL-D-ALANINE CARBOXYPEPTIDASE"/>
    <property type="match status" value="1"/>
</dbReference>
<name>A0ABS1E3T8_9GAMM</name>
<evidence type="ECO:0000313" key="16">
    <source>
        <dbReference type="EMBL" id="MBK1726140.1"/>
    </source>
</evidence>
<comment type="caution">
    <text evidence="16">The sequence shown here is derived from an EMBL/GenBank/DDBJ whole genome shotgun (WGS) entry which is preliminary data.</text>
</comment>
<evidence type="ECO:0000313" key="17">
    <source>
        <dbReference type="Proteomes" id="UP000738126"/>
    </source>
</evidence>
<evidence type="ECO:0000256" key="2">
    <source>
        <dbReference type="ARBA" id="ARBA00004752"/>
    </source>
</evidence>
<evidence type="ECO:0000256" key="10">
    <source>
        <dbReference type="ARBA" id="ARBA00022984"/>
    </source>
</evidence>
<dbReference type="InterPro" id="IPR015956">
    <property type="entry name" value="Peniciliin-bd_prot_C_sf"/>
</dbReference>
<keyword evidence="17" id="KW-1185">Reference proteome</keyword>
<evidence type="ECO:0000256" key="3">
    <source>
        <dbReference type="ARBA" id="ARBA00007164"/>
    </source>
</evidence>
<comment type="function">
    <text evidence="1">Removes C-terminal D-alanyl residues from sugar-peptide cell wall precursors.</text>
</comment>
<evidence type="ECO:0000256" key="14">
    <source>
        <dbReference type="SAM" id="SignalP"/>
    </source>
</evidence>
<feature type="chain" id="PRO_5046700552" description="serine-type D-Ala-D-Ala carboxypeptidase" evidence="14">
    <location>
        <begin position="28"/>
        <end position="392"/>
    </location>
</feature>
<dbReference type="GO" id="GO:0009002">
    <property type="term" value="F:serine-type D-Ala-D-Ala carboxypeptidase activity"/>
    <property type="evidence" value="ECO:0007669"/>
    <property type="project" value="UniProtKB-EC"/>
</dbReference>
<evidence type="ECO:0000256" key="6">
    <source>
        <dbReference type="ARBA" id="ARBA00022670"/>
    </source>
</evidence>
<evidence type="ECO:0000256" key="13">
    <source>
        <dbReference type="RuleBase" id="RU004016"/>
    </source>
</evidence>
<keyword evidence="9" id="KW-0133">Cell shape</keyword>
<dbReference type="PANTHER" id="PTHR21581:SF6">
    <property type="entry name" value="TRAFFICKING PROTEIN PARTICLE COMPLEX SUBUNIT 12"/>
    <property type="match status" value="1"/>
</dbReference>
<dbReference type="SUPFAM" id="SSF56601">
    <property type="entry name" value="beta-lactamase/transpeptidase-like"/>
    <property type="match status" value="1"/>
</dbReference>
<dbReference type="InterPro" id="IPR012907">
    <property type="entry name" value="Peptidase_S11_C"/>
</dbReference>
<gene>
    <name evidence="16" type="ORF">CKO13_03695</name>
</gene>
<dbReference type="InterPro" id="IPR018044">
    <property type="entry name" value="Peptidase_S11"/>
</dbReference>
<keyword evidence="10" id="KW-0573">Peptidoglycan synthesis</keyword>
<accession>A0ABS1E3T8</accession>
<dbReference type="Proteomes" id="UP000738126">
    <property type="component" value="Unassembled WGS sequence"/>
</dbReference>
<reference evidence="16 17" key="1">
    <citation type="journal article" date="2020" name="Microorganisms">
        <title>Osmotic Adaptation and Compatible Solute Biosynthesis of Phototrophic Bacteria as Revealed from Genome Analyses.</title>
        <authorList>
            <person name="Imhoff J.F."/>
            <person name="Rahn T."/>
            <person name="Kunzel S."/>
            <person name="Keller A."/>
            <person name="Neulinger S.C."/>
        </authorList>
    </citation>
    <scope>NUCLEOTIDE SEQUENCE [LARGE SCALE GENOMIC DNA]</scope>
    <source>
        <strain evidence="16 17">DSM 15116</strain>
    </source>
</reference>
<evidence type="ECO:0000256" key="1">
    <source>
        <dbReference type="ARBA" id="ARBA00003217"/>
    </source>
</evidence>
<keyword evidence="6" id="KW-0645">Protease</keyword>
<sequence>MKNSLTLRTLVLALLLGLLAAPAAAQARWGEPIVESTPVPSPPAIAAPNYVLVDLHSGDILAQGNPKTSHPPASLTKLMTAYVVFRELSAGNISLDDQVTISEKAWRAEGSRMFVEVGDQVSVEKLLQGMIVQSGNDASVALAEYVAGDERTFAQLMNQHAERLGMENTHYTNATGMPDSELRTTALDTARLAKAIIEEFPEYYDWYSQRAFTYAGITQHNRNKLLWRDSSVDGLKTGYTSNAGYNLTTSAKRDGMRLISVVLGADSAQARIRQSHQLLNYGFRFFETHRLYTADEALTETKLWQGAQESISLGVPHDIYVTIPRREYDNLSASMSVDGPVIAPIGAGEPLGRLRVELADTTIHEAPLVSQSEAEKGGLWGQMIDKILLRFQ</sequence>
<dbReference type="InterPro" id="IPR037167">
    <property type="entry name" value="Peptidase_S11_C_sf"/>
</dbReference>